<feature type="compositionally biased region" description="Polar residues" evidence="4">
    <location>
        <begin position="705"/>
        <end position="724"/>
    </location>
</feature>
<keyword evidence="3" id="KW-0539">Nucleus</keyword>
<dbReference type="Pfam" id="PF00172">
    <property type="entry name" value="Zn_clus"/>
    <property type="match status" value="1"/>
</dbReference>
<dbReference type="InterPro" id="IPR007219">
    <property type="entry name" value="XnlR_reg_dom"/>
</dbReference>
<feature type="region of interest" description="Disordered" evidence="4">
    <location>
        <begin position="416"/>
        <end position="444"/>
    </location>
</feature>
<gene>
    <name evidence="6" type="ORF">B0H66DRAFT_373607</name>
</gene>
<dbReference type="Proteomes" id="UP001283341">
    <property type="component" value="Unassembled WGS sequence"/>
</dbReference>
<feature type="region of interest" description="Disordered" evidence="4">
    <location>
        <begin position="680"/>
        <end position="735"/>
    </location>
</feature>
<organism evidence="6 7">
    <name type="scientific">Apodospora peruviana</name>
    <dbReference type="NCBI Taxonomy" id="516989"/>
    <lineage>
        <taxon>Eukaryota</taxon>
        <taxon>Fungi</taxon>
        <taxon>Dikarya</taxon>
        <taxon>Ascomycota</taxon>
        <taxon>Pezizomycotina</taxon>
        <taxon>Sordariomycetes</taxon>
        <taxon>Sordariomycetidae</taxon>
        <taxon>Sordariales</taxon>
        <taxon>Lasiosphaeriaceae</taxon>
        <taxon>Apodospora</taxon>
    </lineage>
</organism>
<dbReference type="GO" id="GO:0006351">
    <property type="term" value="P:DNA-templated transcription"/>
    <property type="evidence" value="ECO:0007669"/>
    <property type="project" value="InterPro"/>
</dbReference>
<dbReference type="SMART" id="SM00906">
    <property type="entry name" value="Fungal_trans"/>
    <property type="match status" value="1"/>
</dbReference>
<dbReference type="GO" id="GO:0000981">
    <property type="term" value="F:DNA-binding transcription factor activity, RNA polymerase II-specific"/>
    <property type="evidence" value="ECO:0007669"/>
    <property type="project" value="InterPro"/>
</dbReference>
<dbReference type="PANTHER" id="PTHR31001">
    <property type="entry name" value="UNCHARACTERIZED TRANSCRIPTIONAL REGULATORY PROTEIN"/>
    <property type="match status" value="1"/>
</dbReference>
<accession>A0AAE0M0A8</accession>
<dbReference type="SUPFAM" id="SSF57701">
    <property type="entry name" value="Zn2/Cys6 DNA-binding domain"/>
    <property type="match status" value="1"/>
</dbReference>
<dbReference type="CDD" id="cd00067">
    <property type="entry name" value="GAL4"/>
    <property type="match status" value="1"/>
</dbReference>
<feature type="domain" description="Zn(2)-C6 fungal-type" evidence="5">
    <location>
        <begin position="35"/>
        <end position="66"/>
    </location>
</feature>
<dbReference type="CDD" id="cd12148">
    <property type="entry name" value="fungal_TF_MHR"/>
    <property type="match status" value="1"/>
</dbReference>
<comment type="subcellular location">
    <subcellularLocation>
        <location evidence="1">Nucleus</location>
    </subcellularLocation>
</comment>
<dbReference type="GO" id="GO:0005634">
    <property type="term" value="C:nucleus"/>
    <property type="evidence" value="ECO:0007669"/>
    <property type="project" value="UniProtKB-SubCell"/>
</dbReference>
<keyword evidence="2" id="KW-0479">Metal-binding</keyword>
<dbReference type="PROSITE" id="PS00463">
    <property type="entry name" value="ZN2_CY6_FUNGAL_1"/>
    <property type="match status" value="1"/>
</dbReference>
<dbReference type="Gene3D" id="4.10.240.10">
    <property type="entry name" value="Zn(2)-C6 fungal-type DNA-binding domain"/>
    <property type="match status" value="1"/>
</dbReference>
<evidence type="ECO:0000256" key="1">
    <source>
        <dbReference type="ARBA" id="ARBA00004123"/>
    </source>
</evidence>
<evidence type="ECO:0000259" key="5">
    <source>
        <dbReference type="PROSITE" id="PS50048"/>
    </source>
</evidence>
<evidence type="ECO:0000256" key="4">
    <source>
        <dbReference type="SAM" id="MobiDB-lite"/>
    </source>
</evidence>
<feature type="compositionally biased region" description="Low complexity" evidence="4">
    <location>
        <begin position="725"/>
        <end position="735"/>
    </location>
</feature>
<protein>
    <submittedName>
        <fullName evidence="6">Fungal-specific transcription factor domain-containing protein</fullName>
    </submittedName>
</protein>
<dbReference type="PANTHER" id="PTHR31001:SF49">
    <property type="entry name" value="ZN(II)2CYS6 TRANSCRIPTION FACTOR (EUROFUNG)"/>
    <property type="match status" value="1"/>
</dbReference>
<dbReference type="Pfam" id="PF04082">
    <property type="entry name" value="Fungal_trans"/>
    <property type="match status" value="1"/>
</dbReference>
<feature type="region of interest" description="Disordered" evidence="4">
    <location>
        <begin position="69"/>
        <end position="107"/>
    </location>
</feature>
<dbReference type="InterPro" id="IPR050613">
    <property type="entry name" value="Sec_Metabolite_Reg"/>
</dbReference>
<dbReference type="InterPro" id="IPR036864">
    <property type="entry name" value="Zn2-C6_fun-type_DNA-bd_sf"/>
</dbReference>
<dbReference type="SMART" id="SM00066">
    <property type="entry name" value="GAL4"/>
    <property type="match status" value="1"/>
</dbReference>
<evidence type="ECO:0000313" key="6">
    <source>
        <dbReference type="EMBL" id="KAK3314193.1"/>
    </source>
</evidence>
<dbReference type="AlphaFoldDB" id="A0AAE0M0A8"/>
<feature type="compositionally biased region" description="Low complexity" evidence="4">
    <location>
        <begin position="75"/>
        <end position="101"/>
    </location>
</feature>
<feature type="region of interest" description="Disordered" evidence="4">
    <location>
        <begin position="124"/>
        <end position="147"/>
    </location>
</feature>
<proteinExistence type="predicted"/>
<dbReference type="InterPro" id="IPR001138">
    <property type="entry name" value="Zn2Cys6_DnaBD"/>
</dbReference>
<dbReference type="PROSITE" id="PS50048">
    <property type="entry name" value="ZN2_CY6_FUNGAL_2"/>
    <property type="match status" value="1"/>
</dbReference>
<keyword evidence="7" id="KW-1185">Reference proteome</keyword>
<evidence type="ECO:0000313" key="7">
    <source>
        <dbReference type="Proteomes" id="UP001283341"/>
    </source>
</evidence>
<comment type="caution">
    <text evidence="6">The sequence shown here is derived from an EMBL/GenBank/DDBJ whole genome shotgun (WGS) entry which is preliminary data.</text>
</comment>
<sequence length="814" mass="89980">MGTAMDLTANNSAESGGPELSGTPEQKKRNRIRFSCTSCRDKKLKCNRQSPCDQCEKRQLTDTCKFIPYVNPKPGSTATGRDAASTASAAAGPGAPRAKGPTSESAMQARLKHLEHLVQVLKSQKRDNADAAGAREGLTADDEPLPPPCKDIGKTAGFMVDAVRYVDGTNWESILDDITILTKDLKASVSEDTPEDGDYIVKQHPGQGPVLLMGGFPYATVLEMFAHLPPRMICDRLVARFFEIKEPGWMIFHIPSFLRAYDKFWADPASQSYTCVALLYIMMAHGALHCRGANEDVPGNLGPPLEVFETFKFRGAHCLALDDYTKPGKYKVETLILYFGCEYLQQNYTVLGTSVLFSMIVRLALHMGMHRDPKHYADMSAFEGEMRRRLWALLVELDSLVSFQFGLPSNIHSPLVDTEPPRNLHDADFEETTTSLPPSRPETERTVTTYTIVKSRLLSAFGAITSAISSPERFTFREFMRLDKNLEEAHKSFPDSLRHRSFSQSFVDPVDLIMQRYWLELLYQKSRTVLHREYMGAGRMDTRFAYSRKTCLEAATRTLQHQYDIHCELQPGGRLSKDRGLVSSLSIHDFLLADMILCLELSFLNAKANSPDASAQAVKAFATDTSTDIISREQIMSILQTSKSVWQAMRKDNAEANKGFKILSKMLTMSTGAVFESSPDSAASSSDFNKNESNYPPPFHFGADTGSSISSNAFDSARTGLTPQSGSNGSSPWTSSNLNAVANGLGQIAGAPWPTDQPIMDASDLPAQDIMDGLVEASLTGDWSLWDTQIHTATLEGCQIPWGNFFQSDPTDQT</sequence>
<feature type="region of interest" description="Disordered" evidence="4">
    <location>
        <begin position="1"/>
        <end position="31"/>
    </location>
</feature>
<reference evidence="6" key="2">
    <citation type="submission" date="2023-06" db="EMBL/GenBank/DDBJ databases">
        <authorList>
            <consortium name="Lawrence Berkeley National Laboratory"/>
            <person name="Haridas S."/>
            <person name="Hensen N."/>
            <person name="Bonometti L."/>
            <person name="Westerberg I."/>
            <person name="Brannstrom I.O."/>
            <person name="Guillou S."/>
            <person name="Cros-Aarteil S."/>
            <person name="Calhoun S."/>
            <person name="Kuo A."/>
            <person name="Mondo S."/>
            <person name="Pangilinan J."/>
            <person name="Riley R."/>
            <person name="Labutti K."/>
            <person name="Andreopoulos B."/>
            <person name="Lipzen A."/>
            <person name="Chen C."/>
            <person name="Yanf M."/>
            <person name="Daum C."/>
            <person name="Ng V."/>
            <person name="Clum A."/>
            <person name="Steindorff A."/>
            <person name="Ohm R."/>
            <person name="Martin F."/>
            <person name="Silar P."/>
            <person name="Natvig D."/>
            <person name="Lalanne C."/>
            <person name="Gautier V."/>
            <person name="Ament-Velasquez S.L."/>
            <person name="Kruys A."/>
            <person name="Hutchinson M.I."/>
            <person name="Powell A.J."/>
            <person name="Barry K."/>
            <person name="Miller A.N."/>
            <person name="Grigoriev I.V."/>
            <person name="Debuchy R."/>
            <person name="Gladieux P."/>
            <person name="Thoren M.H."/>
            <person name="Johannesson H."/>
        </authorList>
    </citation>
    <scope>NUCLEOTIDE SEQUENCE</scope>
    <source>
        <strain evidence="6">CBS 118394</strain>
    </source>
</reference>
<name>A0AAE0M0A8_9PEZI</name>
<evidence type="ECO:0000256" key="3">
    <source>
        <dbReference type="ARBA" id="ARBA00023242"/>
    </source>
</evidence>
<dbReference type="GO" id="GO:0008270">
    <property type="term" value="F:zinc ion binding"/>
    <property type="evidence" value="ECO:0007669"/>
    <property type="project" value="InterPro"/>
</dbReference>
<reference evidence="6" key="1">
    <citation type="journal article" date="2023" name="Mol. Phylogenet. Evol.">
        <title>Genome-scale phylogeny and comparative genomics of the fungal order Sordariales.</title>
        <authorList>
            <person name="Hensen N."/>
            <person name="Bonometti L."/>
            <person name="Westerberg I."/>
            <person name="Brannstrom I.O."/>
            <person name="Guillou S."/>
            <person name="Cros-Aarteil S."/>
            <person name="Calhoun S."/>
            <person name="Haridas S."/>
            <person name="Kuo A."/>
            <person name="Mondo S."/>
            <person name="Pangilinan J."/>
            <person name="Riley R."/>
            <person name="LaButti K."/>
            <person name="Andreopoulos B."/>
            <person name="Lipzen A."/>
            <person name="Chen C."/>
            <person name="Yan M."/>
            <person name="Daum C."/>
            <person name="Ng V."/>
            <person name="Clum A."/>
            <person name="Steindorff A."/>
            <person name="Ohm R.A."/>
            <person name="Martin F."/>
            <person name="Silar P."/>
            <person name="Natvig D.O."/>
            <person name="Lalanne C."/>
            <person name="Gautier V."/>
            <person name="Ament-Velasquez S.L."/>
            <person name="Kruys A."/>
            <person name="Hutchinson M.I."/>
            <person name="Powell A.J."/>
            <person name="Barry K."/>
            <person name="Miller A.N."/>
            <person name="Grigoriev I.V."/>
            <person name="Debuchy R."/>
            <person name="Gladieux P."/>
            <person name="Hiltunen Thoren M."/>
            <person name="Johannesson H."/>
        </authorList>
    </citation>
    <scope>NUCLEOTIDE SEQUENCE</scope>
    <source>
        <strain evidence="6">CBS 118394</strain>
    </source>
</reference>
<evidence type="ECO:0000256" key="2">
    <source>
        <dbReference type="ARBA" id="ARBA00022723"/>
    </source>
</evidence>
<dbReference type="GO" id="GO:0003677">
    <property type="term" value="F:DNA binding"/>
    <property type="evidence" value="ECO:0007669"/>
    <property type="project" value="InterPro"/>
</dbReference>
<dbReference type="EMBL" id="JAUEDM010000007">
    <property type="protein sequence ID" value="KAK3314193.1"/>
    <property type="molecule type" value="Genomic_DNA"/>
</dbReference>